<dbReference type="OrthoDB" id="10253744at2759"/>
<dbReference type="SUPFAM" id="SSF52833">
    <property type="entry name" value="Thioredoxin-like"/>
    <property type="match status" value="1"/>
</dbReference>
<dbReference type="InterPro" id="IPR036249">
    <property type="entry name" value="Thioredoxin-like_sf"/>
</dbReference>
<dbReference type="InParanoid" id="A0A2T3AJS6"/>
<dbReference type="EMBL" id="KZ678381">
    <property type="protein sequence ID" value="PSS00814.1"/>
    <property type="molecule type" value="Genomic_DNA"/>
</dbReference>
<evidence type="ECO:0000256" key="1">
    <source>
        <dbReference type="ARBA" id="ARBA00038208"/>
    </source>
</evidence>
<gene>
    <name evidence="3" type="ORF">BD289DRAFT_423370</name>
</gene>
<dbReference type="Proteomes" id="UP000241462">
    <property type="component" value="Unassembled WGS sequence"/>
</dbReference>
<dbReference type="PANTHER" id="PTHR31902:SF7">
    <property type="entry name" value="ALTERED INHERITANCE OF MITOCHONDRIA PROTEIN 32"/>
    <property type="match status" value="1"/>
</dbReference>
<protein>
    <recommendedName>
        <fullName evidence="2">Altered inheritance of mitochondria protein 32</fullName>
    </recommendedName>
</protein>
<sequence>MSSMAHHILLRPVSRLAARRSQKVATTQLRLYSARAHDSQRPFTTVPTCPSPTCECAPTPAMPDGLPIDHQGKLNGLISSYAEQLLICTGRNDWPSRIEDDNSGDNLAANLKELFGRGGVYSDPFHNISTLNASFPPSIPQRAELVNSSAYLLPSFKYVPFLPRVSFESVEALAKGFLLPERLHPMHDTLSPIHRDRLTRKAAYQSLLYRVSDVKDILVLICGHGGRDMRCGVMAPVLRDEFEAQLPQEGVQVLRGPVEVPMDQQNAGAIAGTADGEAAAVVGSPTARVGLISHIGGHKFAGNVIVYLPPSLRSSDGTTKHPLAGHGIWYGRVEPRHVQGIVQETIRQGNVIADMFRGGITPDREILRL</sequence>
<dbReference type="AlphaFoldDB" id="A0A2T3AJS6"/>
<dbReference type="PANTHER" id="PTHR31902">
    <property type="entry name" value="ACTIN PATCHES DISTAL PROTEIN 1"/>
    <property type="match status" value="1"/>
</dbReference>
<evidence type="ECO:0000313" key="3">
    <source>
        <dbReference type="EMBL" id="PSS00814.1"/>
    </source>
</evidence>
<dbReference type="STRING" id="2025994.A0A2T3AJS6"/>
<keyword evidence="4" id="KW-1185">Reference proteome</keyword>
<accession>A0A2T3AJS6</accession>
<evidence type="ECO:0000313" key="4">
    <source>
        <dbReference type="Proteomes" id="UP000241462"/>
    </source>
</evidence>
<organism evidence="3 4">
    <name type="scientific">Coniella lustricola</name>
    <dbReference type="NCBI Taxonomy" id="2025994"/>
    <lineage>
        <taxon>Eukaryota</taxon>
        <taxon>Fungi</taxon>
        <taxon>Dikarya</taxon>
        <taxon>Ascomycota</taxon>
        <taxon>Pezizomycotina</taxon>
        <taxon>Sordariomycetes</taxon>
        <taxon>Sordariomycetidae</taxon>
        <taxon>Diaporthales</taxon>
        <taxon>Schizoparmaceae</taxon>
        <taxon>Coniella</taxon>
    </lineage>
</organism>
<name>A0A2T3AJS6_9PEZI</name>
<dbReference type="CDD" id="cd03062">
    <property type="entry name" value="TRX_Fd_Sucrase"/>
    <property type="match status" value="1"/>
</dbReference>
<reference evidence="3 4" key="1">
    <citation type="journal article" date="2018" name="Mycol. Prog.">
        <title>Coniella lustricola, a new species from submerged detritus.</title>
        <authorList>
            <person name="Raudabaugh D.B."/>
            <person name="Iturriaga T."/>
            <person name="Carver A."/>
            <person name="Mondo S."/>
            <person name="Pangilinan J."/>
            <person name="Lipzen A."/>
            <person name="He G."/>
            <person name="Amirebrahimi M."/>
            <person name="Grigoriev I.V."/>
            <person name="Miller A.N."/>
        </authorList>
    </citation>
    <scope>NUCLEOTIDE SEQUENCE [LARGE SCALE GENOMIC DNA]</scope>
    <source>
        <strain evidence="3 4">B22-T-1</strain>
    </source>
</reference>
<dbReference type="InterPro" id="IPR009737">
    <property type="entry name" value="Aim32/Apd1-like"/>
</dbReference>
<comment type="similarity">
    <text evidence="1">Belongs to the AIM32 family.</text>
</comment>
<proteinExistence type="inferred from homology"/>
<dbReference type="Gene3D" id="3.40.30.10">
    <property type="entry name" value="Glutaredoxin"/>
    <property type="match status" value="1"/>
</dbReference>
<dbReference type="Pfam" id="PF06999">
    <property type="entry name" value="Suc_Fer-like"/>
    <property type="match status" value="1"/>
</dbReference>
<evidence type="ECO:0000256" key="2">
    <source>
        <dbReference type="ARBA" id="ARBA00040895"/>
    </source>
</evidence>